<sequence>EVQQSNPQVTVIEKIMSEISSGTGSVVFGTGIGGLFGAIVGFVKPGESILIERSLVLQGEMHILKKQLKQVEIEIIFADCNDIDNVEKLLTDHNENDEQNEFEKKQDKNVIKLYDENQQSKQKIKMIIINTPIHPQMKVVDVQKLKQTINRFQIKIVYWNYNISGLNMKVSSDGVDMIIHTFDNIFNDILKMNEQQRLNYENELMNEGGQEQDIQNQEMMLQQQMNNQSDTSKQNSDTIGSCITCYDEKDALILQRIRFQTGQMMSALNGFLAQMQVRALTILLRELNKNGFEVAQYLYLLIKSGQQQQQQQQQLSQDDPQLLNNIGCVEQILYPGFSSQLENEKPNELNSINYQTTTESDSKINFGNHFSFKVSGGNRTAIILGQIISSSSSSSNEDNQQDFNNTDMDLNEKDIEFRVEHHNDLFEQNKDIRMKQNKNSLKFGKWFKLGNTDTLMRHYFSDKQKNQEISFFNLKLEVDQLEYEIDSLECPDALIEIIVGLVPSSSVIENLESIFQQLSSKLQENNDQPTATVNQAITLQDLVSKPQDQTPNIQNEPDNSKNKKKQDPFFLCLLPLCYR</sequence>
<dbReference type="Gene3D" id="3.40.640.10">
    <property type="entry name" value="Type I PLP-dependent aspartate aminotransferase-like (Major domain)"/>
    <property type="match status" value="1"/>
</dbReference>
<gene>
    <name evidence="5" type="ORF">EZS28_035573</name>
</gene>
<evidence type="ECO:0000313" key="5">
    <source>
        <dbReference type="EMBL" id="KAA6368900.1"/>
    </source>
</evidence>
<dbReference type="InterPro" id="IPR000277">
    <property type="entry name" value="Cys/Met-Metab_PyrdxlP-dep_enz"/>
</dbReference>
<evidence type="ECO:0000256" key="1">
    <source>
        <dbReference type="ARBA" id="ARBA00001933"/>
    </source>
</evidence>
<feature type="compositionally biased region" description="Polar residues" evidence="4">
    <location>
        <begin position="546"/>
        <end position="557"/>
    </location>
</feature>
<dbReference type="PANTHER" id="PTHR11808">
    <property type="entry name" value="TRANS-SULFURATION ENZYME FAMILY MEMBER"/>
    <property type="match status" value="1"/>
</dbReference>
<dbReference type="PANTHER" id="PTHR11808:SF80">
    <property type="entry name" value="CYSTATHIONINE GAMMA-LYASE"/>
    <property type="match status" value="1"/>
</dbReference>
<dbReference type="GO" id="GO:0030170">
    <property type="term" value="F:pyridoxal phosphate binding"/>
    <property type="evidence" value="ECO:0007669"/>
    <property type="project" value="InterPro"/>
</dbReference>
<organism evidence="5 6">
    <name type="scientific">Streblomastix strix</name>
    <dbReference type="NCBI Taxonomy" id="222440"/>
    <lineage>
        <taxon>Eukaryota</taxon>
        <taxon>Metamonada</taxon>
        <taxon>Preaxostyla</taxon>
        <taxon>Oxymonadida</taxon>
        <taxon>Streblomastigidae</taxon>
        <taxon>Streblomastix</taxon>
    </lineage>
</organism>
<dbReference type="SUPFAM" id="SSF53383">
    <property type="entry name" value="PLP-dependent transferases"/>
    <property type="match status" value="1"/>
</dbReference>
<dbReference type="EMBL" id="SNRW01016884">
    <property type="protein sequence ID" value="KAA6368900.1"/>
    <property type="molecule type" value="Genomic_DNA"/>
</dbReference>
<comment type="cofactor">
    <cofactor evidence="1 3">
        <name>pyridoxal 5'-phosphate</name>
        <dbReference type="ChEBI" id="CHEBI:597326"/>
    </cofactor>
</comment>
<dbReference type="GO" id="GO:0005737">
    <property type="term" value="C:cytoplasm"/>
    <property type="evidence" value="ECO:0007669"/>
    <property type="project" value="TreeGrafter"/>
</dbReference>
<accession>A0A5J4UFR4</accession>
<feature type="region of interest" description="Disordered" evidence="4">
    <location>
        <begin position="544"/>
        <end position="564"/>
    </location>
</feature>
<evidence type="ECO:0000256" key="2">
    <source>
        <dbReference type="ARBA" id="ARBA00022898"/>
    </source>
</evidence>
<comment type="similarity">
    <text evidence="3">Belongs to the trans-sulfuration enzymes family.</text>
</comment>
<feature type="non-terminal residue" evidence="5">
    <location>
        <position position="1"/>
    </location>
</feature>
<dbReference type="InterPro" id="IPR015424">
    <property type="entry name" value="PyrdxlP-dep_Trfase"/>
</dbReference>
<dbReference type="AlphaFoldDB" id="A0A5J4UFR4"/>
<evidence type="ECO:0000256" key="4">
    <source>
        <dbReference type="SAM" id="MobiDB-lite"/>
    </source>
</evidence>
<dbReference type="Proteomes" id="UP000324800">
    <property type="component" value="Unassembled WGS sequence"/>
</dbReference>
<dbReference type="InterPro" id="IPR015421">
    <property type="entry name" value="PyrdxlP-dep_Trfase_major"/>
</dbReference>
<comment type="caution">
    <text evidence="5">The sequence shown here is derived from an EMBL/GenBank/DDBJ whole genome shotgun (WGS) entry which is preliminary data.</text>
</comment>
<name>A0A5J4UFR4_9EUKA</name>
<dbReference type="GO" id="GO:0019346">
    <property type="term" value="P:transsulfuration"/>
    <property type="evidence" value="ECO:0007669"/>
    <property type="project" value="InterPro"/>
</dbReference>
<dbReference type="GO" id="GO:0016846">
    <property type="term" value="F:carbon-sulfur lyase activity"/>
    <property type="evidence" value="ECO:0007669"/>
    <property type="project" value="TreeGrafter"/>
</dbReference>
<proteinExistence type="inferred from homology"/>
<evidence type="ECO:0000256" key="3">
    <source>
        <dbReference type="RuleBase" id="RU362118"/>
    </source>
</evidence>
<keyword evidence="2 3" id="KW-0663">Pyridoxal phosphate</keyword>
<protein>
    <submittedName>
        <fullName evidence="5">Uncharacterized protein</fullName>
    </submittedName>
</protein>
<dbReference type="Pfam" id="PF01053">
    <property type="entry name" value="Cys_Met_Meta_PP"/>
    <property type="match status" value="1"/>
</dbReference>
<evidence type="ECO:0000313" key="6">
    <source>
        <dbReference type="Proteomes" id="UP000324800"/>
    </source>
</evidence>
<reference evidence="5 6" key="1">
    <citation type="submission" date="2019-03" db="EMBL/GenBank/DDBJ databases">
        <title>Single cell metagenomics reveals metabolic interactions within the superorganism composed of flagellate Streblomastix strix and complex community of Bacteroidetes bacteria on its surface.</title>
        <authorList>
            <person name="Treitli S.C."/>
            <person name="Kolisko M."/>
            <person name="Husnik F."/>
            <person name="Keeling P."/>
            <person name="Hampl V."/>
        </authorList>
    </citation>
    <scope>NUCLEOTIDE SEQUENCE [LARGE SCALE GENOMIC DNA]</scope>
    <source>
        <strain evidence="5">ST1C</strain>
    </source>
</reference>